<dbReference type="EMBL" id="LHYK01000007">
    <property type="protein sequence ID" value="KXB08204.1"/>
    <property type="molecule type" value="Genomic_DNA"/>
</dbReference>
<gene>
    <name evidence="1" type="ORF">AKJ58_00620</name>
</gene>
<evidence type="ECO:0000313" key="2">
    <source>
        <dbReference type="Proteomes" id="UP000070256"/>
    </source>
</evidence>
<protein>
    <recommendedName>
        <fullName evidence="3">ParB/Sulfiredoxin domain-containing protein</fullName>
    </recommendedName>
</protein>
<dbReference type="AlphaFoldDB" id="A0A133VP32"/>
<dbReference type="Proteomes" id="UP000070256">
    <property type="component" value="Unassembled WGS sequence"/>
</dbReference>
<accession>A0A133VP32</accession>
<comment type="caution">
    <text evidence="1">The sequence shown here is derived from an EMBL/GenBank/DDBJ whole genome shotgun (WGS) entry which is preliminary data.</text>
</comment>
<evidence type="ECO:0000313" key="1">
    <source>
        <dbReference type="EMBL" id="KXB08204.1"/>
    </source>
</evidence>
<sequence length="342" mass="39816">MNVTPESTTKAELMEVPLPLIRLDPNNVRFCHISSELKDVQMEQLIWKFPATKRLYRQIKWSQGLQEKPILKGEGDHFIVKEGNMRIVCLRKLKQEIEFGDLDSDGFEIDPVRCIVLPKQVSEGEEALLLSRVHVKGKAQWGAFQKAAHIFDLTEKHGFGYADISEGIGVSQVKAKRMKRAFENMLKYERDHDDERWMEKYSYFYELEKKRYSKDKKNPLPKGWVEKNLGEFMEWIHTNQIEKGEEVRELPKIVGNEDAYQCLRDGGTVQEALQVLAQYDPTAGNKIFSRLARLREVINSFRKSEEDKIDAANNPARFNFLKELHKDIDNLISEVEKVKKSK</sequence>
<reference evidence="1 2" key="1">
    <citation type="journal article" date="2016" name="Sci. Rep.">
        <title>Metabolic traits of an uncultured archaeal lineage -MSBL1- from brine pools of the Red Sea.</title>
        <authorList>
            <person name="Mwirichia R."/>
            <person name="Alam I."/>
            <person name="Rashid M."/>
            <person name="Vinu M."/>
            <person name="Ba-Alawi W."/>
            <person name="Anthony Kamau A."/>
            <person name="Kamanda Ngugi D."/>
            <person name="Goker M."/>
            <person name="Klenk H.P."/>
            <person name="Bajic V."/>
            <person name="Stingl U."/>
        </authorList>
    </citation>
    <scope>NUCLEOTIDE SEQUENCE [LARGE SCALE GENOMIC DNA]</scope>
    <source>
        <strain evidence="1">SCGC-AAA385D11</strain>
    </source>
</reference>
<organism evidence="1 2">
    <name type="scientific">candidate division MSBL1 archaeon SCGC-AAA385D11</name>
    <dbReference type="NCBI Taxonomy" id="1698286"/>
    <lineage>
        <taxon>Archaea</taxon>
        <taxon>Methanobacteriati</taxon>
        <taxon>Methanobacteriota</taxon>
        <taxon>candidate division MSBL1</taxon>
    </lineage>
</organism>
<proteinExistence type="predicted"/>
<evidence type="ECO:0008006" key="3">
    <source>
        <dbReference type="Google" id="ProtNLM"/>
    </source>
</evidence>
<name>A0A133VP32_9EURY</name>
<keyword evidence="2" id="KW-1185">Reference proteome</keyword>